<sequence length="440" mass="49795">MEQSSGQARVKEEAVRSIPELPAEILDRIFRLLLPYTLRRLRRVSKRFSCIATPIHFRKIQLPSGSPQRIIKFMRGVSACPHIADTIRELEVSFMDHHFMWGAPISTGAAFALMSNLVVLRLHHVPPKTCIHSVIGNISKTFYSSLREFEFDGPFIPEIQSFVEKHSSTLNILCLECYSQVCWKAPATPGPVFSALQRASGSLSVLRYLISRGASSLASIRVTDYSTIGALQRFFRKVPQLQDLEIYIDQEHETSIFQTVADVLPELISFSSVSLQSGESDSLNRFPAVIDIDEFFDGCAGLTKLRRLKWVSNTGEYGNWSVGLPVVLELSRNNPNLEFVALPDSGVWKRVEPDIWIPYYFDLKKMHRAGNCWLLKEIHERSYSCLPSLLSHVEASYSSLTQKLPETLLEDVVDLFKAGEYVVETDALNLLQLMAIVWNL</sequence>
<protein>
    <recommendedName>
        <fullName evidence="1">F-box domain-containing protein</fullName>
    </recommendedName>
</protein>
<dbReference type="SUPFAM" id="SSF81383">
    <property type="entry name" value="F-box domain"/>
    <property type="match status" value="1"/>
</dbReference>
<accession>A0AAW0EBX9</accession>
<gene>
    <name evidence="2" type="ORF">VNI00_000702</name>
</gene>
<dbReference type="Proteomes" id="UP001383192">
    <property type="component" value="Unassembled WGS sequence"/>
</dbReference>
<evidence type="ECO:0000313" key="2">
    <source>
        <dbReference type="EMBL" id="KAK7060967.1"/>
    </source>
</evidence>
<comment type="caution">
    <text evidence="2">The sequence shown here is derived from an EMBL/GenBank/DDBJ whole genome shotgun (WGS) entry which is preliminary data.</text>
</comment>
<dbReference type="InterPro" id="IPR001810">
    <property type="entry name" value="F-box_dom"/>
</dbReference>
<proteinExistence type="predicted"/>
<dbReference type="PROSITE" id="PS50181">
    <property type="entry name" value="FBOX"/>
    <property type="match status" value="1"/>
</dbReference>
<dbReference type="Pfam" id="PF12937">
    <property type="entry name" value="F-box-like"/>
    <property type="match status" value="1"/>
</dbReference>
<feature type="domain" description="F-box" evidence="1">
    <location>
        <begin position="15"/>
        <end position="60"/>
    </location>
</feature>
<name>A0AAW0EBX9_9AGAR</name>
<dbReference type="Gene3D" id="3.80.10.10">
    <property type="entry name" value="Ribonuclease Inhibitor"/>
    <property type="match status" value="1"/>
</dbReference>
<dbReference type="CDD" id="cd09917">
    <property type="entry name" value="F-box_SF"/>
    <property type="match status" value="1"/>
</dbReference>
<dbReference type="InterPro" id="IPR036047">
    <property type="entry name" value="F-box-like_dom_sf"/>
</dbReference>
<dbReference type="AlphaFoldDB" id="A0AAW0EBX9"/>
<keyword evidence="3" id="KW-1185">Reference proteome</keyword>
<dbReference type="SUPFAM" id="SSF52047">
    <property type="entry name" value="RNI-like"/>
    <property type="match status" value="1"/>
</dbReference>
<organism evidence="2 3">
    <name type="scientific">Paramarasmius palmivorus</name>
    <dbReference type="NCBI Taxonomy" id="297713"/>
    <lineage>
        <taxon>Eukaryota</taxon>
        <taxon>Fungi</taxon>
        <taxon>Dikarya</taxon>
        <taxon>Basidiomycota</taxon>
        <taxon>Agaricomycotina</taxon>
        <taxon>Agaricomycetes</taxon>
        <taxon>Agaricomycetidae</taxon>
        <taxon>Agaricales</taxon>
        <taxon>Marasmiineae</taxon>
        <taxon>Marasmiaceae</taxon>
        <taxon>Paramarasmius</taxon>
    </lineage>
</organism>
<dbReference type="EMBL" id="JAYKXP010000002">
    <property type="protein sequence ID" value="KAK7060967.1"/>
    <property type="molecule type" value="Genomic_DNA"/>
</dbReference>
<evidence type="ECO:0000259" key="1">
    <source>
        <dbReference type="PROSITE" id="PS50181"/>
    </source>
</evidence>
<dbReference type="InterPro" id="IPR032675">
    <property type="entry name" value="LRR_dom_sf"/>
</dbReference>
<evidence type="ECO:0000313" key="3">
    <source>
        <dbReference type="Proteomes" id="UP001383192"/>
    </source>
</evidence>
<reference evidence="2 3" key="1">
    <citation type="submission" date="2024-01" db="EMBL/GenBank/DDBJ databases">
        <title>A draft genome for a cacao thread blight-causing isolate of Paramarasmius palmivorus.</title>
        <authorList>
            <person name="Baruah I.K."/>
            <person name="Bukari Y."/>
            <person name="Amoako-Attah I."/>
            <person name="Meinhardt L.W."/>
            <person name="Bailey B.A."/>
            <person name="Cohen S.P."/>
        </authorList>
    </citation>
    <scope>NUCLEOTIDE SEQUENCE [LARGE SCALE GENOMIC DNA]</scope>
    <source>
        <strain evidence="2 3">GH-12</strain>
    </source>
</reference>